<evidence type="ECO:0000313" key="3">
    <source>
        <dbReference type="Proteomes" id="UP000242519"/>
    </source>
</evidence>
<dbReference type="STRING" id="503106.A0A218Z6E5"/>
<evidence type="ECO:0000259" key="1">
    <source>
        <dbReference type="Pfam" id="PF00561"/>
    </source>
</evidence>
<accession>A0A218Z6E5</accession>
<name>A0A218Z6E5_9HELO</name>
<evidence type="ECO:0000313" key="2">
    <source>
        <dbReference type="EMBL" id="OWP03627.1"/>
    </source>
</evidence>
<dbReference type="Proteomes" id="UP000242519">
    <property type="component" value="Unassembled WGS sequence"/>
</dbReference>
<dbReference type="Pfam" id="PF00561">
    <property type="entry name" value="Abhydrolase_1"/>
    <property type="match status" value="1"/>
</dbReference>
<dbReference type="InterPro" id="IPR029058">
    <property type="entry name" value="AB_hydrolase_fold"/>
</dbReference>
<dbReference type="InterPro" id="IPR000073">
    <property type="entry name" value="AB_hydrolase_1"/>
</dbReference>
<comment type="caution">
    <text evidence="2">The sequence shown here is derived from an EMBL/GenBank/DDBJ whole genome shotgun (WGS) entry which is preliminary data.</text>
</comment>
<keyword evidence="3" id="KW-1185">Reference proteome</keyword>
<dbReference type="EMBL" id="MZNU01000175">
    <property type="protein sequence ID" value="OWP03627.1"/>
    <property type="molecule type" value="Genomic_DNA"/>
</dbReference>
<sequence>MSISLVLPRPWTPKPKEHRKIPAPSEASFVAAFGQILPKAQYLHSPQGTAAYYELPPSCLAAENLTRPVSHVLFIHGVQTSAIGLQPLASVLSSRFPHAQCVLVDLWGHGLSDTPVVAHEQALFHGLIKDLLVKLGWNDAHFLGYSFGGSITASFAALSPEAVSSMVLVAPAGLWSSAQFGEAEKSYLKGGEGLEDQARAWVVGLLEGGELVVPVDWKERVSRGEVVAEAVRDVSVDSRFLPFISRTLHAKMSRIAGLTKRKWQTKQHEGHTASVVGIFRDGGVLDRQAEFAQAAKQNIETLCVLGELDDVCSLQDLQKVGMHNVVVVPQVGHAIVRQRVLEVAQQIEEFWSKLQEAK</sequence>
<protein>
    <recommendedName>
        <fullName evidence="1">AB hydrolase-1 domain-containing protein</fullName>
    </recommendedName>
</protein>
<dbReference type="AlphaFoldDB" id="A0A218Z6E5"/>
<organism evidence="2 3">
    <name type="scientific">Diplocarpon coronariae</name>
    <dbReference type="NCBI Taxonomy" id="2795749"/>
    <lineage>
        <taxon>Eukaryota</taxon>
        <taxon>Fungi</taxon>
        <taxon>Dikarya</taxon>
        <taxon>Ascomycota</taxon>
        <taxon>Pezizomycotina</taxon>
        <taxon>Leotiomycetes</taxon>
        <taxon>Helotiales</taxon>
        <taxon>Drepanopezizaceae</taxon>
        <taxon>Diplocarpon</taxon>
    </lineage>
</organism>
<reference evidence="2 3" key="1">
    <citation type="submission" date="2017-04" db="EMBL/GenBank/DDBJ databases">
        <title>Draft genome sequence of Marssonina coronaria NL1: causal agent of apple blotch.</title>
        <authorList>
            <person name="Cheng Q."/>
        </authorList>
    </citation>
    <scope>NUCLEOTIDE SEQUENCE [LARGE SCALE GENOMIC DNA]</scope>
    <source>
        <strain evidence="2 3">NL1</strain>
    </source>
</reference>
<dbReference type="SUPFAM" id="SSF53474">
    <property type="entry name" value="alpha/beta-Hydrolases"/>
    <property type="match status" value="1"/>
</dbReference>
<dbReference type="Gene3D" id="3.40.50.1820">
    <property type="entry name" value="alpha/beta hydrolase"/>
    <property type="match status" value="1"/>
</dbReference>
<dbReference type="InterPro" id="IPR050228">
    <property type="entry name" value="Carboxylesterase_BioH"/>
</dbReference>
<proteinExistence type="predicted"/>
<feature type="domain" description="AB hydrolase-1" evidence="1">
    <location>
        <begin position="71"/>
        <end position="199"/>
    </location>
</feature>
<dbReference type="InParanoid" id="A0A218Z6E5"/>
<dbReference type="PRINTS" id="PR00111">
    <property type="entry name" value="ABHYDROLASE"/>
</dbReference>
<dbReference type="PANTHER" id="PTHR43194">
    <property type="entry name" value="HYDROLASE ALPHA/BETA FOLD FAMILY"/>
    <property type="match status" value="1"/>
</dbReference>
<dbReference type="PANTHER" id="PTHR43194:SF2">
    <property type="entry name" value="PEROXISOMAL MEMBRANE PROTEIN LPX1"/>
    <property type="match status" value="1"/>
</dbReference>
<dbReference type="OrthoDB" id="408373at2759"/>
<gene>
    <name evidence="2" type="ORF">B2J93_3248</name>
</gene>